<evidence type="ECO:0000259" key="3">
    <source>
        <dbReference type="PROSITE" id="PS51371"/>
    </source>
</evidence>
<dbReference type="Gene3D" id="3.10.580.10">
    <property type="entry name" value="CBS-domain"/>
    <property type="match status" value="1"/>
</dbReference>
<reference evidence="5" key="1">
    <citation type="submission" date="2017-11" db="EMBL/GenBank/DDBJ databases">
        <authorList>
            <person name="Watanabe M."/>
            <person name="Kojima H."/>
        </authorList>
    </citation>
    <scope>NUCLEOTIDE SEQUENCE [LARGE SCALE GENOMIC DNA]</scope>
    <source>
        <strain evidence="5">Tokyo 01</strain>
    </source>
</reference>
<dbReference type="SUPFAM" id="SSF54631">
    <property type="entry name" value="CBS-domain pair"/>
    <property type="match status" value="1"/>
</dbReference>
<evidence type="ECO:0000313" key="4">
    <source>
        <dbReference type="EMBL" id="GBC59523.1"/>
    </source>
</evidence>
<dbReference type="EMBL" id="BEXT01000001">
    <property type="protein sequence ID" value="GBC59523.1"/>
    <property type="molecule type" value="Genomic_DNA"/>
</dbReference>
<dbReference type="PANTHER" id="PTHR43080:SF26">
    <property type="entry name" value="REGULATORY PROTEIN"/>
    <property type="match status" value="1"/>
</dbReference>
<dbReference type="AlphaFoldDB" id="A0A401FRD8"/>
<sequence length="155" mass="16908">MLLKVKDIMTKDVITVSPETEIVQATRLLLEKRINGVPVIDKDGKLVGILCQSDLIAQQKKLPLPSFFTFLDGFIPLTSMKQLERQIQKVAAITVVQAMTPNPVSVTPETSLSSVAVLMVDKNFHTLPVVEAGRLVGIVGKEDVLRTLTSDADQA</sequence>
<keyword evidence="1 2" id="KW-0129">CBS domain</keyword>
<gene>
    <name evidence="4" type="ORF">DENIS_0462</name>
</gene>
<dbReference type="Proteomes" id="UP000288096">
    <property type="component" value="Unassembled WGS sequence"/>
</dbReference>
<comment type="caution">
    <text evidence="4">The sequence shown here is derived from an EMBL/GenBank/DDBJ whole genome shotgun (WGS) entry which is preliminary data.</text>
</comment>
<proteinExistence type="predicted"/>
<evidence type="ECO:0000256" key="2">
    <source>
        <dbReference type="PROSITE-ProRule" id="PRU00703"/>
    </source>
</evidence>
<dbReference type="CDD" id="cd04586">
    <property type="entry name" value="CBS_pair_BON_assoc"/>
    <property type="match status" value="1"/>
</dbReference>
<dbReference type="PANTHER" id="PTHR43080">
    <property type="entry name" value="CBS DOMAIN-CONTAINING PROTEIN CBSX3, MITOCHONDRIAL"/>
    <property type="match status" value="1"/>
</dbReference>
<reference evidence="5" key="2">
    <citation type="submission" date="2019-01" db="EMBL/GenBank/DDBJ databases">
        <title>Genome sequence of Desulfonema ishimotonii strain Tokyo 01.</title>
        <authorList>
            <person name="Fukui M."/>
        </authorList>
    </citation>
    <scope>NUCLEOTIDE SEQUENCE [LARGE SCALE GENOMIC DNA]</scope>
    <source>
        <strain evidence="5">Tokyo 01</strain>
    </source>
</reference>
<dbReference type="Pfam" id="PF00571">
    <property type="entry name" value="CBS"/>
    <property type="match status" value="2"/>
</dbReference>
<feature type="domain" description="CBS" evidence="3">
    <location>
        <begin position="9"/>
        <end position="66"/>
    </location>
</feature>
<keyword evidence="5" id="KW-1185">Reference proteome</keyword>
<feature type="domain" description="CBS" evidence="3">
    <location>
        <begin position="99"/>
        <end position="154"/>
    </location>
</feature>
<accession>A0A401FRD8</accession>
<dbReference type="SMART" id="SM00116">
    <property type="entry name" value="CBS"/>
    <property type="match status" value="2"/>
</dbReference>
<organism evidence="4 5">
    <name type="scientific">Desulfonema ishimotonii</name>
    <dbReference type="NCBI Taxonomy" id="45657"/>
    <lineage>
        <taxon>Bacteria</taxon>
        <taxon>Pseudomonadati</taxon>
        <taxon>Thermodesulfobacteriota</taxon>
        <taxon>Desulfobacteria</taxon>
        <taxon>Desulfobacterales</taxon>
        <taxon>Desulfococcaceae</taxon>
        <taxon>Desulfonema</taxon>
    </lineage>
</organism>
<protein>
    <submittedName>
        <fullName evidence="4">Membrane protein</fullName>
    </submittedName>
</protein>
<dbReference type="InterPro" id="IPR046342">
    <property type="entry name" value="CBS_dom_sf"/>
</dbReference>
<dbReference type="InterPro" id="IPR000644">
    <property type="entry name" value="CBS_dom"/>
</dbReference>
<dbReference type="PROSITE" id="PS51371">
    <property type="entry name" value="CBS"/>
    <property type="match status" value="2"/>
</dbReference>
<dbReference type="InterPro" id="IPR051257">
    <property type="entry name" value="Diverse_CBS-Domain"/>
</dbReference>
<evidence type="ECO:0000256" key="1">
    <source>
        <dbReference type="ARBA" id="ARBA00023122"/>
    </source>
</evidence>
<dbReference type="RefSeq" id="WP_369692128.1">
    <property type="nucleotide sequence ID" value="NZ_BEXT01000001.1"/>
</dbReference>
<name>A0A401FRD8_9BACT</name>
<evidence type="ECO:0000313" key="5">
    <source>
        <dbReference type="Proteomes" id="UP000288096"/>
    </source>
</evidence>